<protein>
    <recommendedName>
        <fullName evidence="2">Thioredoxin domain-containing protein</fullName>
    </recommendedName>
</protein>
<reference evidence="1" key="1">
    <citation type="submission" date="2018-05" db="EMBL/GenBank/DDBJ databases">
        <authorList>
            <person name="Lanie J.A."/>
            <person name="Ng W.-L."/>
            <person name="Kazmierczak K.M."/>
            <person name="Andrzejewski T.M."/>
            <person name="Davidsen T.M."/>
            <person name="Wayne K.J."/>
            <person name="Tettelin H."/>
            <person name="Glass J.I."/>
            <person name="Rusch D."/>
            <person name="Podicherti R."/>
            <person name="Tsui H.-C.T."/>
            <person name="Winkler M.E."/>
        </authorList>
    </citation>
    <scope>NUCLEOTIDE SEQUENCE</scope>
</reference>
<evidence type="ECO:0008006" key="2">
    <source>
        <dbReference type="Google" id="ProtNLM"/>
    </source>
</evidence>
<dbReference type="InterPro" id="IPR036249">
    <property type="entry name" value="Thioredoxin-like_sf"/>
</dbReference>
<dbReference type="EMBL" id="UINC01063207">
    <property type="protein sequence ID" value="SVB90596.1"/>
    <property type="molecule type" value="Genomic_DNA"/>
</dbReference>
<dbReference type="AlphaFoldDB" id="A0A382HTA6"/>
<name>A0A382HTA6_9ZZZZ</name>
<feature type="non-terminal residue" evidence="1">
    <location>
        <position position="208"/>
    </location>
</feature>
<sequence length="208" mass="23518">MRILTILIFCFPILGQQVERDMVILEIGTGTWCTYCPGAAMGADDLIENGHDVAVIEYHNGDDYANSYSESRIDYYDITGFPTAIFDGVELYVGGSHSNSMYSTYLPIYELRKSILSSFVITMNIDNTEQGFFAAITVEKVAETSSDDIVLHFVATESEISENWQDQTELNFVERLMRPDENGAPLDFTEGDIQNVILLFELEDSWVW</sequence>
<proteinExistence type="predicted"/>
<organism evidence="1">
    <name type="scientific">marine metagenome</name>
    <dbReference type="NCBI Taxonomy" id="408172"/>
    <lineage>
        <taxon>unclassified sequences</taxon>
        <taxon>metagenomes</taxon>
        <taxon>ecological metagenomes</taxon>
    </lineage>
</organism>
<evidence type="ECO:0000313" key="1">
    <source>
        <dbReference type="EMBL" id="SVB90596.1"/>
    </source>
</evidence>
<accession>A0A382HTA6</accession>
<dbReference type="SUPFAM" id="SSF52833">
    <property type="entry name" value="Thioredoxin-like"/>
    <property type="match status" value="1"/>
</dbReference>
<gene>
    <name evidence="1" type="ORF">METZ01_LOCUS243450</name>
</gene>